<dbReference type="PANTHER" id="PTHR12435">
    <property type="match status" value="1"/>
</dbReference>
<keyword evidence="5" id="KW-1185">Reference proteome</keyword>
<evidence type="ECO:0000256" key="2">
    <source>
        <dbReference type="ARBA" id="ARBA00022840"/>
    </source>
</evidence>
<comment type="similarity">
    <text evidence="3">Belongs to the KTI12 family.</text>
</comment>
<reference evidence="4 5" key="1">
    <citation type="submission" date="2019-12" db="EMBL/GenBank/DDBJ databases">
        <authorList>
            <person name="Floudas D."/>
            <person name="Bentzer J."/>
            <person name="Ahren D."/>
            <person name="Johansson T."/>
            <person name="Persson P."/>
            <person name="Tunlid A."/>
        </authorList>
    </citation>
    <scope>NUCLEOTIDE SEQUENCE [LARGE SCALE GENOMIC DNA]</scope>
    <source>
        <strain evidence="4 5">CBS 102.39</strain>
    </source>
</reference>
<dbReference type="InterPro" id="IPR027417">
    <property type="entry name" value="P-loop_NTPase"/>
</dbReference>
<dbReference type="AlphaFoldDB" id="A0A8H4QZP0"/>
<organism evidence="4 5">
    <name type="scientific">Agrocybe pediades</name>
    <dbReference type="NCBI Taxonomy" id="84607"/>
    <lineage>
        <taxon>Eukaryota</taxon>
        <taxon>Fungi</taxon>
        <taxon>Dikarya</taxon>
        <taxon>Basidiomycota</taxon>
        <taxon>Agaricomycotina</taxon>
        <taxon>Agaricomycetes</taxon>
        <taxon>Agaricomycetidae</taxon>
        <taxon>Agaricales</taxon>
        <taxon>Agaricineae</taxon>
        <taxon>Strophariaceae</taxon>
        <taxon>Agrocybe</taxon>
    </lineage>
</organism>
<dbReference type="InterPro" id="IPR013641">
    <property type="entry name" value="KTI12/PSTK"/>
</dbReference>
<comment type="caution">
    <text evidence="4">The sequence shown here is derived from an EMBL/GenBank/DDBJ whole genome shotgun (WGS) entry which is preliminary data.</text>
</comment>
<gene>
    <name evidence="4" type="ORF">D9613_000643</name>
</gene>
<keyword evidence="1" id="KW-0547">Nucleotide-binding</keyword>
<evidence type="ECO:0000313" key="4">
    <source>
        <dbReference type="EMBL" id="KAF4620600.1"/>
    </source>
</evidence>
<evidence type="ECO:0000313" key="5">
    <source>
        <dbReference type="Proteomes" id="UP000521872"/>
    </source>
</evidence>
<proteinExistence type="inferred from homology"/>
<dbReference type="EMBL" id="JAACJL010000015">
    <property type="protein sequence ID" value="KAF4620600.1"/>
    <property type="molecule type" value="Genomic_DNA"/>
</dbReference>
<dbReference type="GO" id="GO:0005524">
    <property type="term" value="F:ATP binding"/>
    <property type="evidence" value="ECO:0007669"/>
    <property type="project" value="UniProtKB-KW"/>
</dbReference>
<keyword evidence="2" id="KW-0067">ATP-binding</keyword>
<name>A0A8H4QZP0_9AGAR</name>
<dbReference type="Pfam" id="PF08433">
    <property type="entry name" value="KTI12"/>
    <property type="match status" value="1"/>
</dbReference>
<sequence>MLKLTHSSLENLFMRYEEPSSMVRWDAPLLTVLWDEADIPGDQVWDAINKGNVKPPNSGTLSNAKAPADALQTLEKVTAAITTAVASESSSQSSGSTMVVSVGDAQVSINLPGRNITLSELQRHRRQFVSVHKKAITLGTTERGGVDWSEENIGVKFGTYLEEHL</sequence>
<accession>A0A8H4QZP0</accession>
<dbReference type="Proteomes" id="UP000521872">
    <property type="component" value="Unassembled WGS sequence"/>
</dbReference>
<dbReference type="Gene3D" id="3.40.50.300">
    <property type="entry name" value="P-loop containing nucleotide triphosphate hydrolases"/>
    <property type="match status" value="1"/>
</dbReference>
<evidence type="ECO:0000256" key="1">
    <source>
        <dbReference type="ARBA" id="ARBA00022741"/>
    </source>
</evidence>
<evidence type="ECO:0000256" key="3">
    <source>
        <dbReference type="ARBA" id="ARBA00025768"/>
    </source>
</evidence>
<protein>
    <submittedName>
        <fullName evidence="4">Uncharacterized protein</fullName>
    </submittedName>
</protein>